<proteinExistence type="predicted"/>
<dbReference type="Proteomes" id="UP000000448">
    <property type="component" value="Chromosome"/>
</dbReference>
<evidence type="ECO:0000313" key="1">
    <source>
        <dbReference type="EMBL" id="ACM92672.1"/>
    </source>
</evidence>
<dbReference type="KEGG" id="nam:NAMH_0009"/>
<dbReference type="AlphaFoldDB" id="B9L743"/>
<protein>
    <submittedName>
        <fullName evidence="1">RNase L inhibitor</fullName>
    </submittedName>
</protein>
<dbReference type="EMBL" id="CP001279">
    <property type="protein sequence ID" value="ACM92672.1"/>
    <property type="molecule type" value="Genomic_DNA"/>
</dbReference>
<dbReference type="HOGENOM" id="CLU_1641906_0_0_7"/>
<accession>B9L743</accession>
<evidence type="ECO:0000313" key="2">
    <source>
        <dbReference type="Proteomes" id="UP000000448"/>
    </source>
</evidence>
<gene>
    <name evidence="1" type="ordered locus">NAMH_0009</name>
</gene>
<organism evidence="1 2">
    <name type="scientific">Nautilia profundicola (strain ATCC BAA-1463 / DSM 18972 / AmH)</name>
    <dbReference type="NCBI Taxonomy" id="598659"/>
    <lineage>
        <taxon>Bacteria</taxon>
        <taxon>Pseudomonadati</taxon>
        <taxon>Campylobacterota</taxon>
        <taxon>Epsilonproteobacteria</taxon>
        <taxon>Nautiliales</taxon>
        <taxon>Nautiliaceae</taxon>
        <taxon>Nautilia</taxon>
    </lineage>
</organism>
<reference evidence="1 2" key="1">
    <citation type="journal article" date="2009" name="PLoS Genet.">
        <title>Adaptations to submarine hydrothermal environments exemplified by the genome of Nautilia profundicola.</title>
        <authorList>
            <person name="Campbell B.J."/>
            <person name="Smith J.L."/>
            <person name="Hanson T.E."/>
            <person name="Klotz M.G."/>
            <person name="Stein L.Y."/>
            <person name="Lee C.K."/>
            <person name="Wu D."/>
            <person name="Robinson J.M."/>
            <person name="Khouri H.M."/>
            <person name="Eisen J.A."/>
            <person name="Cary S.C."/>
        </authorList>
    </citation>
    <scope>NUCLEOTIDE SEQUENCE [LARGE SCALE GENOMIC DNA]</scope>
    <source>
        <strain evidence="2">ATCC BAA-1463 / DSM 18972 / AmH</strain>
    </source>
</reference>
<keyword evidence="2" id="KW-1185">Reference proteome</keyword>
<sequence>MKKIIIIISAFFIGLYIFMPKKELFFLIQNYLKKENIYINTKINQTITGLIFNNGQIYYKNINVCDFNKGILNIYLIQNNLYIKDLKINIGNYFIKKAYLSHNILDPFIININASANFGDIKGKIDIKNSFLKIYIINIKNQTIKKLLKKDKKGYYYYVNF</sequence>
<name>B9L743_NAUPA</name>
<dbReference type="STRING" id="598659.NAMH_0009"/>